<protein>
    <submittedName>
        <fullName evidence="2">Uncharacterized protein</fullName>
    </submittedName>
</protein>
<reference evidence="2 3" key="1">
    <citation type="submission" date="2013-12" db="EMBL/GenBank/DDBJ databases">
        <authorList>
            <consortium name="DOE Joint Genome Institute"/>
            <person name="Kappler U."/>
            <person name="Huntemann M."/>
            <person name="Han J."/>
            <person name="Chen A."/>
            <person name="Kyrpides N."/>
            <person name="Mavromatis K."/>
            <person name="Markowitz V."/>
            <person name="Palaniappan K."/>
            <person name="Ivanova N."/>
            <person name="Schaumberg A."/>
            <person name="Pati A."/>
            <person name="Liolios K."/>
            <person name="Nordberg H.P."/>
            <person name="Cantor M.N."/>
            <person name="Hua S.X."/>
            <person name="Woyke T."/>
        </authorList>
    </citation>
    <scope>NUCLEOTIDE SEQUENCE [LARGE SCALE GENOMIC DNA]</scope>
    <source>
        <strain evidence="3">AL2</strain>
    </source>
</reference>
<dbReference type="AlphaFoldDB" id="W0DWW0"/>
<dbReference type="InParanoid" id="W0DWW0"/>
<feature type="chain" id="PRO_5004787303" evidence="1">
    <location>
        <begin position="23"/>
        <end position="125"/>
    </location>
</feature>
<keyword evidence="1" id="KW-0732">Signal</keyword>
<dbReference type="Proteomes" id="UP000005380">
    <property type="component" value="Chromosome"/>
</dbReference>
<dbReference type="HOGENOM" id="CLU_162741_0_0_6"/>
<keyword evidence="3" id="KW-1185">Reference proteome</keyword>
<sequence length="125" mass="13917">MKKSLFIAGVLSLSMWSLGAQASDHSAQHFKGVPSETYEQAVANLAEYNPKLAAIVAKESLTPKDMADIHQLTYTLENAIERIKEHLEMTAETLEDVHQASEKAQYDIARDQGRIYLDASNLLIK</sequence>
<dbReference type="EMBL" id="CP007030">
    <property type="protein sequence ID" value="AHF01733.1"/>
    <property type="molecule type" value="Genomic_DNA"/>
</dbReference>
<dbReference type="OrthoDB" id="5975812at2"/>
<proteinExistence type="predicted"/>
<dbReference type="RefSeq" id="WP_006460720.1">
    <property type="nucleotide sequence ID" value="NZ_CP007030.1"/>
</dbReference>
<gene>
    <name evidence="2" type="ORF">THIAE_08160</name>
</gene>
<organism evidence="2 3">
    <name type="scientific">Thiomicrospira aerophila AL3</name>
    <dbReference type="NCBI Taxonomy" id="717772"/>
    <lineage>
        <taxon>Bacteria</taxon>
        <taxon>Pseudomonadati</taxon>
        <taxon>Pseudomonadota</taxon>
        <taxon>Gammaproteobacteria</taxon>
        <taxon>Thiotrichales</taxon>
        <taxon>Piscirickettsiaceae</taxon>
        <taxon>Thiomicrospira</taxon>
    </lineage>
</organism>
<evidence type="ECO:0000313" key="3">
    <source>
        <dbReference type="Proteomes" id="UP000005380"/>
    </source>
</evidence>
<feature type="signal peptide" evidence="1">
    <location>
        <begin position="1"/>
        <end position="22"/>
    </location>
</feature>
<evidence type="ECO:0000313" key="2">
    <source>
        <dbReference type="EMBL" id="AHF01733.1"/>
    </source>
</evidence>
<accession>W0DWW0</accession>
<dbReference type="eggNOG" id="ENOG5032YXQ">
    <property type="taxonomic scope" value="Bacteria"/>
</dbReference>
<dbReference type="STRING" id="717772.THIAE_08160"/>
<evidence type="ECO:0000256" key="1">
    <source>
        <dbReference type="SAM" id="SignalP"/>
    </source>
</evidence>
<dbReference type="KEGG" id="tao:THIAE_08160"/>
<dbReference type="InterPro" id="IPR046634">
    <property type="entry name" value="DUF6746"/>
</dbReference>
<dbReference type="Pfam" id="PF20531">
    <property type="entry name" value="DUF6746"/>
    <property type="match status" value="1"/>
</dbReference>
<name>W0DWW0_9GAMM</name>